<dbReference type="EMBL" id="LQPW01000091">
    <property type="protein sequence ID" value="ORX01708.1"/>
    <property type="molecule type" value="Genomic_DNA"/>
</dbReference>
<keyword evidence="2" id="KW-1185">Reference proteome</keyword>
<reference evidence="1 2" key="1">
    <citation type="submission" date="2016-01" db="EMBL/GenBank/DDBJ databases">
        <title>The new phylogeny of the genus Mycobacterium.</title>
        <authorList>
            <person name="Tarcisio F."/>
            <person name="Conor M."/>
            <person name="Antonella G."/>
            <person name="Elisabetta G."/>
            <person name="Giulia F.S."/>
            <person name="Sara T."/>
            <person name="Anna F."/>
            <person name="Clotilde B."/>
            <person name="Roberto B."/>
            <person name="Veronica D.S."/>
            <person name="Fabio R."/>
            <person name="Monica P."/>
            <person name="Olivier J."/>
            <person name="Enrico T."/>
            <person name="Nicola S."/>
        </authorList>
    </citation>
    <scope>NUCLEOTIDE SEQUENCE [LARGE SCALE GENOMIC DNA]</scope>
    <source>
        <strain evidence="1 2">DSM 44166</strain>
    </source>
</reference>
<protein>
    <submittedName>
        <fullName evidence="1">Uncharacterized protein</fullName>
    </submittedName>
</protein>
<organism evidence="1 2">
    <name type="scientific">Mycobacterium szulgai</name>
    <dbReference type="NCBI Taxonomy" id="1787"/>
    <lineage>
        <taxon>Bacteria</taxon>
        <taxon>Bacillati</taxon>
        <taxon>Actinomycetota</taxon>
        <taxon>Actinomycetes</taxon>
        <taxon>Mycobacteriales</taxon>
        <taxon>Mycobacteriaceae</taxon>
        <taxon>Mycobacterium</taxon>
    </lineage>
</organism>
<sequence>MHLGPLLTARGFELEEVDADIVYGERGAWVMFYRSADCKLQICWSARDGGIDFMLAPLDAPNEFGLLNRSEKWQFMLLLSGVHDDLPTPGLDVDDNTVMSWLEALFDLHFEAACDALLSGPKQ</sequence>
<gene>
    <name evidence="1" type="ORF">AWC27_00230</name>
</gene>
<name>A0A1X2EH89_MYCSZ</name>
<proteinExistence type="predicted"/>
<evidence type="ECO:0000313" key="2">
    <source>
        <dbReference type="Proteomes" id="UP000193317"/>
    </source>
</evidence>
<dbReference type="Proteomes" id="UP000193317">
    <property type="component" value="Unassembled WGS sequence"/>
</dbReference>
<accession>A0A1X2EH89</accession>
<evidence type="ECO:0000313" key="1">
    <source>
        <dbReference type="EMBL" id="ORX01708.1"/>
    </source>
</evidence>
<comment type="caution">
    <text evidence="1">The sequence shown here is derived from an EMBL/GenBank/DDBJ whole genome shotgun (WGS) entry which is preliminary data.</text>
</comment>
<dbReference type="AlphaFoldDB" id="A0A1X2EH89"/>